<reference evidence="1" key="1">
    <citation type="journal article" date="2020" name="Phytopathology">
        <title>Genome Sequence Resources of Colletotrichum truncatum, C. plurivorum, C. musicola, and C. sojae: Four Species Pathogenic to Soybean (Glycine max).</title>
        <authorList>
            <person name="Rogerio F."/>
            <person name="Boufleur T.R."/>
            <person name="Ciampi-Guillardi M."/>
            <person name="Sukno S.A."/>
            <person name="Thon M.R."/>
            <person name="Massola Junior N.S."/>
            <person name="Baroncelli R."/>
        </authorList>
    </citation>
    <scope>NUCLEOTIDE SEQUENCE</scope>
    <source>
        <strain evidence="1">LFN0074</strain>
    </source>
</reference>
<gene>
    <name evidence="1" type="ORF">CMUS01_11982</name>
</gene>
<comment type="caution">
    <text evidence="1">The sequence shown here is derived from an EMBL/GenBank/DDBJ whole genome shotgun (WGS) entry which is preliminary data.</text>
</comment>
<dbReference type="EMBL" id="WIGM01000642">
    <property type="protein sequence ID" value="KAF6818068.1"/>
    <property type="molecule type" value="Genomic_DNA"/>
</dbReference>
<name>A0A8H6JS90_9PEZI</name>
<accession>A0A8H6JS90</accession>
<dbReference type="Proteomes" id="UP000639643">
    <property type="component" value="Unassembled WGS sequence"/>
</dbReference>
<dbReference type="AlphaFoldDB" id="A0A8H6JS90"/>
<protein>
    <submittedName>
        <fullName evidence="1">Uncharacterized protein</fullName>
    </submittedName>
</protein>
<proteinExistence type="predicted"/>
<evidence type="ECO:0000313" key="1">
    <source>
        <dbReference type="EMBL" id="KAF6818068.1"/>
    </source>
</evidence>
<sequence>MLTGFDTIEICRNGRHEDSYKLMRGEGGRDGWPWCQLRSRTPWVSEVEHVSACRASTGDSRRQWCGRGGEKAAERSSCGEEKAGQTLFLGTGWDPPV</sequence>
<organism evidence="1 2">
    <name type="scientific">Colletotrichum musicola</name>
    <dbReference type="NCBI Taxonomy" id="2175873"/>
    <lineage>
        <taxon>Eukaryota</taxon>
        <taxon>Fungi</taxon>
        <taxon>Dikarya</taxon>
        <taxon>Ascomycota</taxon>
        <taxon>Pezizomycotina</taxon>
        <taxon>Sordariomycetes</taxon>
        <taxon>Hypocreomycetidae</taxon>
        <taxon>Glomerellales</taxon>
        <taxon>Glomerellaceae</taxon>
        <taxon>Colletotrichum</taxon>
        <taxon>Colletotrichum orchidearum species complex</taxon>
    </lineage>
</organism>
<evidence type="ECO:0000313" key="2">
    <source>
        <dbReference type="Proteomes" id="UP000639643"/>
    </source>
</evidence>
<keyword evidence="2" id="KW-1185">Reference proteome</keyword>